<proteinExistence type="predicted"/>
<dbReference type="eggNOG" id="COG4123">
    <property type="taxonomic scope" value="Bacteria"/>
</dbReference>
<dbReference type="AlphaFoldDB" id="I2F1H9"/>
<dbReference type="RefSeq" id="WP_006487463.1">
    <property type="nucleotide sequence ID" value="NC_017934.1"/>
</dbReference>
<dbReference type="PANTHER" id="PTHR47739:SF1">
    <property type="entry name" value="TRNA1(VAL) (ADENINE(37)-N6)-METHYLTRANSFERASE"/>
    <property type="match status" value="1"/>
</dbReference>
<dbReference type="Gene3D" id="3.40.50.150">
    <property type="entry name" value="Vaccinia Virus protein VP39"/>
    <property type="match status" value="1"/>
</dbReference>
<feature type="domain" description="Methyltransferase small" evidence="1">
    <location>
        <begin position="24"/>
        <end position="127"/>
    </location>
</feature>
<evidence type="ECO:0000259" key="1">
    <source>
        <dbReference type="Pfam" id="PF05175"/>
    </source>
</evidence>
<dbReference type="InterPro" id="IPR050210">
    <property type="entry name" value="tRNA_Adenine-N(6)_MTase"/>
</dbReference>
<gene>
    <name evidence="2" type="ORF">Theba_0028</name>
</gene>
<dbReference type="KEGG" id="mpg:Theba_0028"/>
<dbReference type="STRING" id="660470.Theba_0028"/>
<reference evidence="2 3" key="1">
    <citation type="journal article" date="2012" name="Genome Biol. Evol.">
        <title>Genome Sequence of the Mesophilic Thermotogales Bacterium Mesotoga prima MesG1.Ag.4.2 Reveals the Largest Thermotogales Genome To Date.</title>
        <authorList>
            <person name="Zhaxybayeva O."/>
            <person name="Swithers K.S."/>
            <person name="Foght J."/>
            <person name="Green A.G."/>
            <person name="Bruce D."/>
            <person name="Detter C."/>
            <person name="Han S."/>
            <person name="Teshima H."/>
            <person name="Han J."/>
            <person name="Woyke T."/>
            <person name="Pitluck S."/>
            <person name="Nolan M."/>
            <person name="Ivanova N."/>
            <person name="Pati A."/>
            <person name="Land M.L."/>
            <person name="Dlutek M."/>
            <person name="Doolittle W.F."/>
            <person name="Noll K.M."/>
            <person name="Nesbo C.L."/>
        </authorList>
    </citation>
    <scope>NUCLEOTIDE SEQUENCE [LARGE SCALE GENOMIC DNA]</scope>
    <source>
        <strain evidence="3">mesG1.Ag.4.2</strain>
    </source>
</reference>
<dbReference type="SUPFAM" id="SSF53335">
    <property type="entry name" value="S-adenosyl-L-methionine-dependent methyltransferases"/>
    <property type="match status" value="1"/>
</dbReference>
<accession>I2F1H9</accession>
<keyword evidence="2" id="KW-0808">Transferase</keyword>
<dbReference type="InterPro" id="IPR029063">
    <property type="entry name" value="SAM-dependent_MTases_sf"/>
</dbReference>
<protein>
    <submittedName>
        <fullName evidence="2">Putative O-methyltransferase</fullName>
    </submittedName>
</protein>
<dbReference type="GeneID" id="87105900"/>
<dbReference type="HOGENOM" id="CLU_061983_3_1_0"/>
<sequence>MGKKFRDFDPYVLEAFEFDFSSRHARINHGTVLLSWFVEPPKGSRRALELGAGSGVISIYLAKNFGLEVTGVEVDRELHAVATKNASLNGVENLTRFVNCDIDDYAANNRGEVFDMVVSNPPHFLHSGVESPDGKRNRARRIDPELAMVFASATSKLLKNRGAFFFLLHPRDLTKWVRLLEDFKLGIHKMRFAHGSMEGQAQLVLVSGRKSSSSEIVVEPPIRMR</sequence>
<dbReference type="InterPro" id="IPR020596">
    <property type="entry name" value="rRNA_Ade_Mease_Trfase_CS"/>
</dbReference>
<dbReference type="EMBL" id="CP003532">
    <property type="protein sequence ID" value="AFK05782.1"/>
    <property type="molecule type" value="Genomic_DNA"/>
</dbReference>
<name>I2F1H9_9BACT</name>
<evidence type="ECO:0000313" key="2">
    <source>
        <dbReference type="EMBL" id="AFK05782.1"/>
    </source>
</evidence>
<evidence type="ECO:0000313" key="3">
    <source>
        <dbReference type="Proteomes" id="UP000002881"/>
    </source>
</evidence>
<dbReference type="InterPro" id="IPR007848">
    <property type="entry name" value="Small_mtfrase_dom"/>
</dbReference>
<dbReference type="CDD" id="cd02440">
    <property type="entry name" value="AdoMet_MTases"/>
    <property type="match status" value="1"/>
</dbReference>
<dbReference type="GO" id="GO:0000179">
    <property type="term" value="F:rRNA (adenine-N6,N6-)-dimethyltransferase activity"/>
    <property type="evidence" value="ECO:0007669"/>
    <property type="project" value="InterPro"/>
</dbReference>
<dbReference type="PANTHER" id="PTHR47739">
    <property type="entry name" value="TRNA1(VAL) (ADENINE(37)-N6)-METHYLTRANSFERASE"/>
    <property type="match status" value="1"/>
</dbReference>
<dbReference type="PROSITE" id="PS01131">
    <property type="entry name" value="RRNA_A_DIMETH"/>
    <property type="match status" value="1"/>
</dbReference>
<dbReference type="Proteomes" id="UP000002881">
    <property type="component" value="Chromosome"/>
</dbReference>
<organism evidence="2 3">
    <name type="scientific">Mesotoga prima MesG1.Ag.4.2</name>
    <dbReference type="NCBI Taxonomy" id="660470"/>
    <lineage>
        <taxon>Bacteria</taxon>
        <taxon>Thermotogati</taxon>
        <taxon>Thermotogota</taxon>
        <taxon>Thermotogae</taxon>
        <taxon>Kosmotogales</taxon>
        <taxon>Kosmotogaceae</taxon>
        <taxon>Mesotoga</taxon>
    </lineage>
</organism>
<dbReference type="Pfam" id="PF05175">
    <property type="entry name" value="MTS"/>
    <property type="match status" value="1"/>
</dbReference>
<keyword evidence="2" id="KW-0489">Methyltransferase</keyword>
<keyword evidence="3" id="KW-1185">Reference proteome</keyword>